<sequence>MIKYLIVATLLWCTTVQAQQGSAFVGGLARIEQDGKSWYINTRGEKVFDRILSQVKNGEEEANALQVIALNGKMGVIDAEQRIVVKPEYDQVEAKWNQYLELKKGNKVNLADKQGTQLFPWQFEEINYLDGNNFDVRAGKLWGIYNLEAKRLIIPLAYEGFDYCGGCGRKGDYLFAKKNGKWGIINFNNETLLPFEYDHEHYYMRSDNWVRSLKRGDKEVVINLDTKKEYHGPDYTDMDVLSAGMLKARHNGLFGLIDAAGKQVADFVYTDIYSPYDERYAGELIGVVKDGKHGIILPSGKVVLPPKYESEIHCIESFMIVQEEGMYQLLDSTGRPLLDKHYTAIAPKYVGRDNQRQLIFMLKQQAVDGFYNPRTGKTAAPAFYELDPTSDGTKAIVEHQGQYGLYSISGENILPIAYSEIEELTPDLFTVAGEDNKRGLYDVPNKKMQIQPAFRNITQLPGSGDDFLVIMNHEDASYRYGIYDKTYKQLLPADYTDIICIGQDGYLLKQLQGDSVIYSLYNLRTNKLQPLKCLYAYQVEVPGQLQLTDSNESGIIDANGNMVIPMAKQMIHPLKNKTYQVIRAQQDGTFKYGYTDSTGKMIVPVIYDYSGNDADFEGDGLLLVRDDREVGRSKVGLASTQGLIRLPVAYNAIMQGDPGPGYIVMKGEQFQLLGPDGQPVVPTLFDDVALAKVTFRNATLVSFSWPVLTRTGKVYQYINADGTTLPVRLTGVADFEPSYGY</sequence>
<reference evidence="2 3" key="1">
    <citation type="submission" date="2016-11" db="EMBL/GenBank/DDBJ databases">
        <authorList>
            <person name="Jaros S."/>
            <person name="Januszkiewicz K."/>
            <person name="Wedrychowicz H."/>
        </authorList>
    </citation>
    <scope>NUCLEOTIDE SEQUENCE [LARGE SCALE GENOMIC DNA]</scope>
    <source>
        <strain evidence="2 3">DSM 27406</strain>
    </source>
</reference>
<feature type="signal peptide" evidence="1">
    <location>
        <begin position="1"/>
        <end position="18"/>
    </location>
</feature>
<dbReference type="EMBL" id="FRBL01000004">
    <property type="protein sequence ID" value="SHL62551.1"/>
    <property type="molecule type" value="Genomic_DNA"/>
</dbReference>
<accession>A0A1M7C5Q6</accession>
<dbReference type="InterPro" id="IPR032774">
    <property type="entry name" value="WG_beta_rep"/>
</dbReference>
<feature type="chain" id="PRO_5009924433" evidence="1">
    <location>
        <begin position="19"/>
        <end position="741"/>
    </location>
</feature>
<dbReference type="PANTHER" id="PTHR37841:SF1">
    <property type="entry name" value="DUF3298 DOMAIN-CONTAINING PROTEIN"/>
    <property type="match status" value="1"/>
</dbReference>
<organism evidence="2 3">
    <name type="scientific">Chitinophaga jiangningensis</name>
    <dbReference type="NCBI Taxonomy" id="1419482"/>
    <lineage>
        <taxon>Bacteria</taxon>
        <taxon>Pseudomonadati</taxon>
        <taxon>Bacteroidota</taxon>
        <taxon>Chitinophagia</taxon>
        <taxon>Chitinophagales</taxon>
        <taxon>Chitinophagaceae</taxon>
        <taxon>Chitinophaga</taxon>
    </lineage>
</organism>
<evidence type="ECO:0000313" key="3">
    <source>
        <dbReference type="Proteomes" id="UP000184420"/>
    </source>
</evidence>
<dbReference type="AlphaFoldDB" id="A0A1M7C5Q6"/>
<dbReference type="Pfam" id="PF14903">
    <property type="entry name" value="WG_beta_rep"/>
    <property type="match status" value="3"/>
</dbReference>
<evidence type="ECO:0000256" key="1">
    <source>
        <dbReference type="SAM" id="SignalP"/>
    </source>
</evidence>
<gene>
    <name evidence="2" type="ORF">SAMN05444266_104204</name>
</gene>
<dbReference type="STRING" id="1419482.SAMN05444266_104204"/>
<proteinExistence type="predicted"/>
<name>A0A1M7C5Q6_9BACT</name>
<dbReference type="PANTHER" id="PTHR37841">
    <property type="entry name" value="GLR2918 PROTEIN"/>
    <property type="match status" value="1"/>
</dbReference>
<protein>
    <submittedName>
        <fullName evidence="2">WG containing repeat-containing protein</fullName>
    </submittedName>
</protein>
<dbReference type="RefSeq" id="WP_073080813.1">
    <property type="nucleotide sequence ID" value="NZ_FRBL01000004.1"/>
</dbReference>
<keyword evidence="1" id="KW-0732">Signal</keyword>
<dbReference type="Proteomes" id="UP000184420">
    <property type="component" value="Unassembled WGS sequence"/>
</dbReference>
<keyword evidence="3" id="KW-1185">Reference proteome</keyword>
<evidence type="ECO:0000313" key="2">
    <source>
        <dbReference type="EMBL" id="SHL62551.1"/>
    </source>
</evidence>